<dbReference type="CDD" id="cd03768">
    <property type="entry name" value="SR_ResInv"/>
    <property type="match status" value="1"/>
</dbReference>
<evidence type="ECO:0000256" key="1">
    <source>
        <dbReference type="ARBA" id="ARBA00009913"/>
    </source>
</evidence>
<dbReference type="Gene3D" id="1.10.10.60">
    <property type="entry name" value="Homeodomain-like"/>
    <property type="match status" value="1"/>
</dbReference>
<dbReference type="SUPFAM" id="SSF53041">
    <property type="entry name" value="Resolvase-like"/>
    <property type="match status" value="1"/>
</dbReference>
<dbReference type="GO" id="GO:0000150">
    <property type="term" value="F:DNA strand exchange activity"/>
    <property type="evidence" value="ECO:0007669"/>
    <property type="project" value="InterPro"/>
</dbReference>
<dbReference type="InterPro" id="IPR050639">
    <property type="entry name" value="SSR_resolvase"/>
</dbReference>
<dbReference type="RefSeq" id="WP_109842066.1">
    <property type="nucleotide sequence ID" value="NZ_JALRMP010000013.1"/>
</dbReference>
<comment type="similarity">
    <text evidence="1">Belongs to the site-specific recombinase resolvase family.</text>
</comment>
<proteinExistence type="inferred from homology"/>
<dbReference type="PANTHER" id="PTHR30461">
    <property type="entry name" value="DNA-INVERTASE FROM LAMBDOID PROPHAGE"/>
    <property type="match status" value="1"/>
</dbReference>
<name>A0A2R8A2P8_CARDV</name>
<dbReference type="PROSITE" id="PS51736">
    <property type="entry name" value="RECOMBINASES_3"/>
    <property type="match status" value="1"/>
</dbReference>
<keyword evidence="4" id="KW-0233">DNA recombination</keyword>
<dbReference type="PANTHER" id="PTHR30461:SF2">
    <property type="entry name" value="SERINE RECOMBINASE PINE-RELATED"/>
    <property type="match status" value="1"/>
</dbReference>
<dbReference type="SMART" id="SM00857">
    <property type="entry name" value="Resolvase"/>
    <property type="match status" value="1"/>
</dbReference>
<dbReference type="InterPro" id="IPR036162">
    <property type="entry name" value="Resolvase-like_N_sf"/>
</dbReference>
<dbReference type="PROSITE" id="PS00397">
    <property type="entry name" value="RECOMBINASES_1"/>
    <property type="match status" value="1"/>
</dbReference>
<dbReference type="AlphaFoldDB" id="A0A2R8A2P8"/>
<evidence type="ECO:0000313" key="8">
    <source>
        <dbReference type="EMBL" id="TFJ23330.1"/>
    </source>
</evidence>
<comment type="caution">
    <text evidence="8">The sequence shown here is derived from an EMBL/GenBank/DDBJ whole genome shotgun (WGS) entry which is preliminary data.</text>
</comment>
<evidence type="ECO:0000259" key="7">
    <source>
        <dbReference type="PROSITE" id="PS51736"/>
    </source>
</evidence>
<dbReference type="Gene3D" id="3.40.50.1390">
    <property type="entry name" value="Resolvase, N-terminal catalytic domain"/>
    <property type="match status" value="1"/>
</dbReference>
<reference evidence="8 9" key="1">
    <citation type="journal article" date="2018" name="Int. J. Food Microbiol.">
        <title>Growth of Carnobacterium spp. isolated from chilled vacuum-packaged meat under relevant acidic conditions.</title>
        <authorList>
            <person name="Zhang P."/>
            <person name="Badoni M."/>
            <person name="Ganzle M."/>
            <person name="Yang X."/>
        </authorList>
    </citation>
    <scope>NUCLEOTIDE SEQUENCE [LARGE SCALE GENOMIC DNA]</scope>
    <source>
        <strain evidence="8 9">B2</strain>
    </source>
</reference>
<dbReference type="InterPro" id="IPR006120">
    <property type="entry name" value="Resolvase_HTH_dom"/>
</dbReference>
<keyword evidence="3" id="KW-0238">DNA-binding</keyword>
<keyword evidence="2" id="KW-0229">DNA integration</keyword>
<evidence type="ECO:0000313" key="9">
    <source>
        <dbReference type="Proteomes" id="UP000297938"/>
    </source>
</evidence>
<dbReference type="Pfam" id="PF00239">
    <property type="entry name" value="Resolvase"/>
    <property type="match status" value="1"/>
</dbReference>
<feature type="domain" description="Resolvase/invertase-type recombinase catalytic" evidence="7">
    <location>
        <begin position="3"/>
        <end position="136"/>
    </location>
</feature>
<dbReference type="InterPro" id="IPR006118">
    <property type="entry name" value="Recombinase_CS"/>
</dbReference>
<organism evidence="8 9">
    <name type="scientific">Carnobacterium divergens</name>
    <name type="common">Lactobacillus divergens</name>
    <dbReference type="NCBI Taxonomy" id="2748"/>
    <lineage>
        <taxon>Bacteria</taxon>
        <taxon>Bacillati</taxon>
        <taxon>Bacillota</taxon>
        <taxon>Bacilli</taxon>
        <taxon>Lactobacillales</taxon>
        <taxon>Carnobacteriaceae</taxon>
        <taxon>Carnobacterium</taxon>
    </lineage>
</organism>
<dbReference type="GO" id="GO:0003677">
    <property type="term" value="F:DNA binding"/>
    <property type="evidence" value="ECO:0007669"/>
    <property type="project" value="UniProtKB-KW"/>
</dbReference>
<evidence type="ECO:0000256" key="3">
    <source>
        <dbReference type="ARBA" id="ARBA00023125"/>
    </source>
</evidence>
<protein>
    <submittedName>
        <fullName evidence="8">Resolvase</fullName>
    </submittedName>
</protein>
<evidence type="ECO:0000256" key="4">
    <source>
        <dbReference type="ARBA" id="ARBA00023172"/>
    </source>
</evidence>
<dbReference type="GO" id="GO:0015074">
    <property type="term" value="P:DNA integration"/>
    <property type="evidence" value="ECO:0007669"/>
    <property type="project" value="UniProtKB-KW"/>
</dbReference>
<dbReference type="Pfam" id="PF02796">
    <property type="entry name" value="HTH_7"/>
    <property type="match status" value="1"/>
</dbReference>
<gene>
    <name evidence="8" type="ORF">CKN69_13180</name>
</gene>
<sequence length="187" mass="21570">MNYIYGYARVSTRSQELNRQLDILEKYNCNEILTEKISGTKSNRPALNKLKDVVREGDTVIVESWSRLGRSTKDLIDLVDFFSQKKVNVISDKEKFDTSTPQGKLMLTVFQAFAEFERDLIVDRTKEGLKSARARGRVGGRPTVNQKKLDQAISLYETKQYSGREIKEMTGISPSTLYRYLRQRKSK</sequence>
<dbReference type="InterPro" id="IPR006119">
    <property type="entry name" value="Resolv_N"/>
</dbReference>
<feature type="active site" description="O-(5'-phospho-DNA)-serine intermediate" evidence="5 6">
    <location>
        <position position="11"/>
    </location>
</feature>
<dbReference type="EMBL" id="NRPP01000019">
    <property type="protein sequence ID" value="TFJ23330.1"/>
    <property type="molecule type" value="Genomic_DNA"/>
</dbReference>
<evidence type="ECO:0000256" key="2">
    <source>
        <dbReference type="ARBA" id="ARBA00022908"/>
    </source>
</evidence>
<evidence type="ECO:0000256" key="6">
    <source>
        <dbReference type="PROSITE-ProRule" id="PRU10137"/>
    </source>
</evidence>
<accession>A0A2R8A2P8</accession>
<evidence type="ECO:0000256" key="5">
    <source>
        <dbReference type="PIRSR" id="PIRSR606118-50"/>
    </source>
</evidence>
<dbReference type="Proteomes" id="UP000297938">
    <property type="component" value="Unassembled WGS sequence"/>
</dbReference>